<comment type="caution">
    <text evidence="2">The sequence shown here is derived from an EMBL/GenBank/DDBJ whole genome shotgun (WGS) entry which is preliminary data.</text>
</comment>
<dbReference type="Proteomes" id="UP000664534">
    <property type="component" value="Unassembled WGS sequence"/>
</dbReference>
<dbReference type="EMBL" id="CAJPDT010000006">
    <property type="protein sequence ID" value="CAF9909872.1"/>
    <property type="molecule type" value="Genomic_DNA"/>
</dbReference>
<keyword evidence="3" id="KW-1185">Reference proteome</keyword>
<gene>
    <name evidence="2" type="ORF">IMSHALPRED_008494</name>
</gene>
<sequence>MAFNLLSLELNEQIAMFLDTDRQVCDFRLICHATNAAVDTYRCGVWRHRYAQRYDMPEKKAGLKLAWRYKLRSRQLRKSAKFLMGQEHREIECMKVVRDLILESYANLPIGQKAKHSSNNLRVIEDFVQRSGMLKKIFYCLNEKSNINPLLQTLQLALTHLELNASSVKASPAIGFAYSQFAVYSHPDDFPMFNPDGSWRISLNLLLHIANFFKHHLTQKGENTLYELFNRLEAHEKPKAWDSRLFQGGGVKKLGKHWKGTYAYLHDLNEMDRIRRCEPGKEYFFTDSIDHYEGFQTLELDFEPKANRFRWPKIFESHLNAMPNKSLCKEIDTFNKAKRPRDVHVPRLGHHNQRNLHGGRPAQEPLSPPGTPGVNRPDIQLPRPRANKPCSPTSPTFPKRGVHYHQLSGSGNDAEHFDCSGILHPLPPQAEIPGWYRISMMKYFDPLTQPNNMPPQTGSTWAAVQFPPSEAVAPDMPHEPAGAGYNVGDKYQINDDAEINTGCWAYEGVVLPGGMIMLGRWWSPMDDTGSKRCMGPFIFWNVDKD</sequence>
<protein>
    <submittedName>
        <fullName evidence="2">Uncharacterized protein</fullName>
    </submittedName>
</protein>
<dbReference type="OrthoDB" id="3971593at2759"/>
<evidence type="ECO:0000256" key="1">
    <source>
        <dbReference type="SAM" id="MobiDB-lite"/>
    </source>
</evidence>
<feature type="region of interest" description="Disordered" evidence="1">
    <location>
        <begin position="339"/>
        <end position="401"/>
    </location>
</feature>
<evidence type="ECO:0000313" key="2">
    <source>
        <dbReference type="EMBL" id="CAF9909872.1"/>
    </source>
</evidence>
<accession>A0A8H3ET98</accession>
<dbReference type="AlphaFoldDB" id="A0A8H3ET98"/>
<evidence type="ECO:0000313" key="3">
    <source>
        <dbReference type="Proteomes" id="UP000664534"/>
    </source>
</evidence>
<proteinExistence type="predicted"/>
<name>A0A8H3ET98_9LECA</name>
<organism evidence="2 3">
    <name type="scientific">Imshaugia aleurites</name>
    <dbReference type="NCBI Taxonomy" id="172621"/>
    <lineage>
        <taxon>Eukaryota</taxon>
        <taxon>Fungi</taxon>
        <taxon>Dikarya</taxon>
        <taxon>Ascomycota</taxon>
        <taxon>Pezizomycotina</taxon>
        <taxon>Lecanoromycetes</taxon>
        <taxon>OSLEUM clade</taxon>
        <taxon>Lecanoromycetidae</taxon>
        <taxon>Lecanorales</taxon>
        <taxon>Lecanorineae</taxon>
        <taxon>Parmeliaceae</taxon>
        <taxon>Imshaugia</taxon>
    </lineage>
</organism>
<reference evidence="2" key="1">
    <citation type="submission" date="2021-03" db="EMBL/GenBank/DDBJ databases">
        <authorList>
            <person name="Tagirdzhanova G."/>
        </authorList>
    </citation>
    <scope>NUCLEOTIDE SEQUENCE</scope>
</reference>